<dbReference type="AlphaFoldDB" id="A0A8J4DKS6"/>
<reference evidence="5" key="1">
    <citation type="submission" date="2021-01" db="EMBL/GenBank/DDBJ databases">
        <title>Whole genome shotgun sequence of Spirilliplanes yamanashiensis NBRC 15828.</title>
        <authorList>
            <person name="Komaki H."/>
            <person name="Tamura T."/>
        </authorList>
    </citation>
    <scope>NUCLEOTIDE SEQUENCE</scope>
    <source>
        <strain evidence="5">NBRC 15828</strain>
    </source>
</reference>
<evidence type="ECO:0000256" key="1">
    <source>
        <dbReference type="ARBA" id="ARBA00008791"/>
    </source>
</evidence>
<dbReference type="PANTHER" id="PTHR46268:SF27">
    <property type="entry name" value="UNIVERSAL STRESS PROTEIN RV2623"/>
    <property type="match status" value="1"/>
</dbReference>
<keyword evidence="3" id="KW-0067">ATP-binding</keyword>
<accession>A0A8J4DKS6</accession>
<protein>
    <recommendedName>
        <fullName evidence="4">UspA domain-containing protein</fullName>
    </recommendedName>
</protein>
<proteinExistence type="inferred from homology"/>
<evidence type="ECO:0000313" key="5">
    <source>
        <dbReference type="EMBL" id="GIJ04559.1"/>
    </source>
</evidence>
<dbReference type="EMBL" id="BOOY01000028">
    <property type="protein sequence ID" value="GIJ04559.1"/>
    <property type="molecule type" value="Genomic_DNA"/>
</dbReference>
<name>A0A8J4DKS6_9ACTN</name>
<keyword evidence="6" id="KW-1185">Reference proteome</keyword>
<dbReference type="PANTHER" id="PTHR46268">
    <property type="entry name" value="STRESS RESPONSE PROTEIN NHAX"/>
    <property type="match status" value="1"/>
</dbReference>
<dbReference type="InterPro" id="IPR014729">
    <property type="entry name" value="Rossmann-like_a/b/a_fold"/>
</dbReference>
<dbReference type="SUPFAM" id="SSF52402">
    <property type="entry name" value="Adenine nucleotide alpha hydrolases-like"/>
    <property type="match status" value="2"/>
</dbReference>
<comment type="similarity">
    <text evidence="1">Belongs to the universal stress protein A family.</text>
</comment>
<evidence type="ECO:0000256" key="2">
    <source>
        <dbReference type="ARBA" id="ARBA00022741"/>
    </source>
</evidence>
<dbReference type="RefSeq" id="WP_203939785.1">
    <property type="nucleotide sequence ID" value="NZ_BAAAGJ010000005.1"/>
</dbReference>
<organism evidence="5 6">
    <name type="scientific">Spirilliplanes yamanashiensis</name>
    <dbReference type="NCBI Taxonomy" id="42233"/>
    <lineage>
        <taxon>Bacteria</taxon>
        <taxon>Bacillati</taxon>
        <taxon>Actinomycetota</taxon>
        <taxon>Actinomycetes</taxon>
        <taxon>Micromonosporales</taxon>
        <taxon>Micromonosporaceae</taxon>
        <taxon>Spirilliplanes</taxon>
    </lineage>
</organism>
<dbReference type="Gene3D" id="3.40.50.620">
    <property type="entry name" value="HUPs"/>
    <property type="match status" value="2"/>
</dbReference>
<sequence>MHPEDGPVVVGVDGTAAALHAVRTAAGEAAARGAELRVVHAFAWSPHDAERPYQQLRDEAAALLDRAVATAVRLAPRTPVRGVLVDGAPARVLVQHSRSAGLVVVGDDLEAPSSPVPLDSVLLQVVARSWRPVLVARAGGAPGGPVVAGVDASPAAAEVARHAAACAARASVPLRVLHVTRAGAEPAALAAELTAALDDAAKDHTPEVITGEPGAELVRAAAGASRLVIGARGTASRLFGPVAQHVVRHAPGPVVVVHGHTP</sequence>
<feature type="domain" description="UspA" evidence="4">
    <location>
        <begin position="146"/>
        <end position="258"/>
    </location>
</feature>
<evidence type="ECO:0000259" key="4">
    <source>
        <dbReference type="Pfam" id="PF00582"/>
    </source>
</evidence>
<dbReference type="GO" id="GO:0005524">
    <property type="term" value="F:ATP binding"/>
    <property type="evidence" value="ECO:0007669"/>
    <property type="project" value="UniProtKB-KW"/>
</dbReference>
<dbReference type="InterPro" id="IPR006016">
    <property type="entry name" value="UspA"/>
</dbReference>
<keyword evidence="2" id="KW-0547">Nucleotide-binding</keyword>
<evidence type="ECO:0000256" key="3">
    <source>
        <dbReference type="ARBA" id="ARBA00022840"/>
    </source>
</evidence>
<dbReference type="Pfam" id="PF00582">
    <property type="entry name" value="Usp"/>
    <property type="match status" value="2"/>
</dbReference>
<dbReference type="InterPro" id="IPR006015">
    <property type="entry name" value="Universal_stress_UspA"/>
</dbReference>
<dbReference type="PRINTS" id="PR01438">
    <property type="entry name" value="UNVRSLSTRESS"/>
</dbReference>
<feature type="domain" description="UspA" evidence="4">
    <location>
        <begin position="7"/>
        <end position="137"/>
    </location>
</feature>
<dbReference type="Proteomes" id="UP000652013">
    <property type="component" value="Unassembled WGS sequence"/>
</dbReference>
<gene>
    <name evidence="5" type="ORF">Sya03_39110</name>
</gene>
<comment type="caution">
    <text evidence="5">The sequence shown here is derived from an EMBL/GenBank/DDBJ whole genome shotgun (WGS) entry which is preliminary data.</text>
</comment>
<evidence type="ECO:0000313" key="6">
    <source>
        <dbReference type="Proteomes" id="UP000652013"/>
    </source>
</evidence>